<comment type="caution">
    <text evidence="12">The sequence shown here is derived from an EMBL/GenBank/DDBJ whole genome shotgun (WGS) entry which is preliminary data.</text>
</comment>
<keyword evidence="4" id="KW-0406">Ion transport</keyword>
<keyword evidence="2" id="KW-0813">Transport</keyword>
<keyword evidence="4" id="KW-0106">Calcium</keyword>
<keyword evidence="5 9" id="KW-0812">Transmembrane</keyword>
<proteinExistence type="predicted"/>
<dbReference type="Gene3D" id="1.20.1420.30">
    <property type="entry name" value="NCX, central ion-binding region"/>
    <property type="match status" value="1"/>
</dbReference>
<evidence type="ECO:0000256" key="4">
    <source>
        <dbReference type="ARBA" id="ARBA00022568"/>
    </source>
</evidence>
<keyword evidence="4" id="KW-0109">Calcium transport</keyword>
<keyword evidence="10" id="KW-0732">Signal</keyword>
<feature type="signal peptide" evidence="10">
    <location>
        <begin position="1"/>
        <end position="20"/>
    </location>
</feature>
<evidence type="ECO:0000313" key="12">
    <source>
        <dbReference type="EMBL" id="KAL3317068.1"/>
    </source>
</evidence>
<feature type="chain" id="PRO_5044744861" description="Sodium/calcium exchanger membrane region domain-containing protein" evidence="10">
    <location>
        <begin position="21"/>
        <end position="459"/>
    </location>
</feature>
<accession>A0ABD2QCE5</accession>
<reference evidence="12 13" key="1">
    <citation type="submission" date="2024-11" db="EMBL/GenBank/DDBJ databases">
        <title>Adaptive evolution of stress response genes in parasites aligns with host niche diversity.</title>
        <authorList>
            <person name="Hahn C."/>
            <person name="Resl P."/>
        </authorList>
    </citation>
    <scope>NUCLEOTIDE SEQUENCE [LARGE SCALE GENOMIC DNA]</scope>
    <source>
        <strain evidence="12">EGGRZ-B1_66</strain>
        <tissue evidence="12">Body</tissue>
    </source>
</reference>
<dbReference type="InterPro" id="IPR044880">
    <property type="entry name" value="NCX_ion-bd_dom_sf"/>
</dbReference>
<dbReference type="PANTHER" id="PTHR12266">
    <property type="entry name" value="NA+/CA2+ K+ INDEPENDENT EXCHANGER"/>
    <property type="match status" value="1"/>
</dbReference>
<dbReference type="InterPro" id="IPR051359">
    <property type="entry name" value="CaCA_antiporter"/>
</dbReference>
<dbReference type="InterPro" id="IPR004837">
    <property type="entry name" value="NaCa_Exmemb"/>
</dbReference>
<evidence type="ECO:0000256" key="9">
    <source>
        <dbReference type="SAM" id="Phobius"/>
    </source>
</evidence>
<keyword evidence="3" id="KW-0050">Antiport</keyword>
<dbReference type="Pfam" id="PF01699">
    <property type="entry name" value="Na_Ca_ex"/>
    <property type="match status" value="1"/>
</dbReference>
<dbReference type="Proteomes" id="UP001626550">
    <property type="component" value="Unassembled WGS sequence"/>
</dbReference>
<evidence type="ECO:0000256" key="5">
    <source>
        <dbReference type="ARBA" id="ARBA00022692"/>
    </source>
</evidence>
<evidence type="ECO:0000256" key="2">
    <source>
        <dbReference type="ARBA" id="ARBA00022448"/>
    </source>
</evidence>
<evidence type="ECO:0000259" key="11">
    <source>
        <dbReference type="Pfam" id="PF01699"/>
    </source>
</evidence>
<protein>
    <recommendedName>
        <fullName evidence="11">Sodium/calcium exchanger membrane region domain-containing protein</fullName>
    </recommendedName>
</protein>
<dbReference type="AlphaFoldDB" id="A0ABD2QCE5"/>
<dbReference type="PANTHER" id="PTHR12266:SF0">
    <property type="entry name" value="MITOCHONDRIAL SODIUM_CALCIUM EXCHANGER PROTEIN"/>
    <property type="match status" value="1"/>
</dbReference>
<evidence type="ECO:0000256" key="7">
    <source>
        <dbReference type="ARBA" id="ARBA00023136"/>
    </source>
</evidence>
<evidence type="ECO:0000256" key="1">
    <source>
        <dbReference type="ARBA" id="ARBA00004141"/>
    </source>
</evidence>
<feature type="transmembrane region" description="Helical" evidence="9">
    <location>
        <begin position="171"/>
        <end position="195"/>
    </location>
</feature>
<comment type="subcellular location">
    <subcellularLocation>
        <location evidence="1">Membrane</location>
        <topology evidence="1">Multi-pass membrane protein</topology>
    </subcellularLocation>
</comment>
<dbReference type="GO" id="GO:0015297">
    <property type="term" value="F:antiporter activity"/>
    <property type="evidence" value="ECO:0007669"/>
    <property type="project" value="UniProtKB-KW"/>
</dbReference>
<evidence type="ECO:0000256" key="8">
    <source>
        <dbReference type="SAM" id="MobiDB-lite"/>
    </source>
</evidence>
<name>A0ABD2QCE5_9PLAT</name>
<feature type="compositionally biased region" description="Basic and acidic residues" evidence="8">
    <location>
        <begin position="335"/>
        <end position="351"/>
    </location>
</feature>
<evidence type="ECO:0000256" key="3">
    <source>
        <dbReference type="ARBA" id="ARBA00022449"/>
    </source>
</evidence>
<feature type="transmembrane region" description="Helical" evidence="9">
    <location>
        <begin position="138"/>
        <end position="159"/>
    </location>
</feature>
<dbReference type="EMBL" id="JBJKFK010000437">
    <property type="protein sequence ID" value="KAL3317068.1"/>
    <property type="molecule type" value="Genomic_DNA"/>
</dbReference>
<keyword evidence="7 9" id="KW-0472">Membrane</keyword>
<feature type="transmembrane region" description="Helical" evidence="9">
    <location>
        <begin position="99"/>
        <end position="126"/>
    </location>
</feature>
<feature type="region of interest" description="Disordered" evidence="8">
    <location>
        <begin position="334"/>
        <end position="354"/>
    </location>
</feature>
<evidence type="ECO:0000256" key="6">
    <source>
        <dbReference type="ARBA" id="ARBA00022989"/>
    </source>
</evidence>
<gene>
    <name evidence="12" type="ORF">Ciccas_004285</name>
</gene>
<keyword evidence="6 9" id="KW-1133">Transmembrane helix</keyword>
<feature type="domain" description="Sodium/calcium exchanger membrane region" evidence="11">
    <location>
        <begin position="100"/>
        <end position="245"/>
    </location>
</feature>
<keyword evidence="13" id="KW-1185">Reference proteome</keyword>
<organism evidence="12 13">
    <name type="scientific">Cichlidogyrus casuarinus</name>
    <dbReference type="NCBI Taxonomy" id="1844966"/>
    <lineage>
        <taxon>Eukaryota</taxon>
        <taxon>Metazoa</taxon>
        <taxon>Spiralia</taxon>
        <taxon>Lophotrochozoa</taxon>
        <taxon>Platyhelminthes</taxon>
        <taxon>Monogenea</taxon>
        <taxon>Monopisthocotylea</taxon>
        <taxon>Dactylogyridea</taxon>
        <taxon>Ancyrocephalidae</taxon>
        <taxon>Cichlidogyrus</taxon>
    </lineage>
</organism>
<dbReference type="GO" id="GO:0006816">
    <property type="term" value="P:calcium ion transport"/>
    <property type="evidence" value="ECO:0007669"/>
    <property type="project" value="UniProtKB-KW"/>
</dbReference>
<feature type="transmembrane region" description="Helical" evidence="9">
    <location>
        <begin position="231"/>
        <end position="250"/>
    </location>
</feature>
<evidence type="ECO:0000313" key="13">
    <source>
        <dbReference type="Proteomes" id="UP001626550"/>
    </source>
</evidence>
<dbReference type="GO" id="GO:0016020">
    <property type="term" value="C:membrane"/>
    <property type="evidence" value="ECO:0007669"/>
    <property type="project" value="UniProtKB-SubCell"/>
</dbReference>
<evidence type="ECO:0000256" key="10">
    <source>
        <dbReference type="SAM" id="SignalP"/>
    </source>
</evidence>
<sequence>MSARPGLLLLAALLLQNALADSYGDNNLMNQVLVDCEKHAQNRSDSSLCRKLLNQYPNNNDSCHLVKYCDFCKLEAGFIQYREFQYCTFDNRIVPTILMVFWLIVLLFCFATIADSFFGPCLIALARSLRMNQNLAGVTLLAFGNGAPDVFSAISAILAGGAEDPDEGLGLGFLLGSGFLVNTVTAGLIILMKPFRMSRRPFLKDTVFYFSAVAWSASILIRRRMSLLDSFGFLFLYLIYVLVTWLGGVIRNKDPSRSAIVRLMFRLFPCCFRQAAISEASTDVQVQYFAQDKNIVIKPKTEDHQPQENGSALSKVLGGKKNISNVELVGQRRRYSTEQDPMKTIHDKSHPNETAIYNNNTRRKSAVAGPLAEASFQQDGLILRVYPSSPESSQTHMAFEIVDSANTDRLSTLNIPKLRRKRRNSKLASIDQELPYLVRWIIGQLRLKNDLLTLSRFSS</sequence>